<dbReference type="EMBL" id="BT054431">
    <property type="protein sequence ID" value="ACL53038.1"/>
    <property type="molecule type" value="mRNA"/>
</dbReference>
<proteinExistence type="evidence at transcript level"/>
<dbReference type="EMBL" id="BT086032">
    <property type="protein sequence ID" value="ACR36385.1"/>
    <property type="molecule type" value="mRNA"/>
</dbReference>
<dbReference type="AlphaFoldDB" id="B7ZYN9"/>
<organism evidence="1">
    <name type="scientific">Zea mays</name>
    <name type="common">Maize</name>
    <dbReference type="NCBI Taxonomy" id="4577"/>
    <lineage>
        <taxon>Eukaryota</taxon>
        <taxon>Viridiplantae</taxon>
        <taxon>Streptophyta</taxon>
        <taxon>Embryophyta</taxon>
        <taxon>Tracheophyta</taxon>
        <taxon>Spermatophyta</taxon>
        <taxon>Magnoliopsida</taxon>
        <taxon>Liliopsida</taxon>
        <taxon>Poales</taxon>
        <taxon>Poaceae</taxon>
        <taxon>PACMAD clade</taxon>
        <taxon>Panicoideae</taxon>
        <taxon>Andropogonodae</taxon>
        <taxon>Andropogoneae</taxon>
        <taxon>Tripsacinae</taxon>
        <taxon>Zea</taxon>
    </lineage>
</organism>
<name>B7ZYN9_MAIZE</name>
<reference evidence="1" key="2">
    <citation type="submission" date="2012-06" db="EMBL/GenBank/DDBJ databases">
        <authorList>
            <person name="Yu Y."/>
            <person name="Currie J."/>
            <person name="Lomeli R."/>
            <person name="Angelova A."/>
            <person name="Collura K."/>
            <person name="Wissotski M."/>
            <person name="Campos D."/>
            <person name="Kudrna D."/>
            <person name="Golser W."/>
            <person name="Ashely E."/>
            <person name="Descour A."/>
            <person name="Fernandes J."/>
            <person name="Soderlund C."/>
            <person name="Walbot V."/>
        </authorList>
    </citation>
    <scope>NUCLEOTIDE SEQUENCE</scope>
    <source>
        <strain evidence="1">B73</strain>
    </source>
</reference>
<reference evidence="1" key="1">
    <citation type="journal article" date="2009" name="PLoS Genet.">
        <title>Sequencing, mapping, and analysis of 27,455 maize full-length cDNAs.</title>
        <authorList>
            <person name="Soderlund C."/>
            <person name="Descour A."/>
            <person name="Kudrna D."/>
            <person name="Bomhoff M."/>
            <person name="Boyd L."/>
            <person name="Currie J."/>
            <person name="Angelova A."/>
            <person name="Collura K."/>
            <person name="Wissotski M."/>
            <person name="Ashley E."/>
            <person name="Morrow D."/>
            <person name="Fernandes J."/>
            <person name="Walbot V."/>
            <person name="Yu Y."/>
        </authorList>
    </citation>
    <scope>NUCLEOTIDE SEQUENCE</scope>
    <source>
        <strain evidence="1">B73</strain>
    </source>
</reference>
<sequence>MKEVWSMDSPGITSSPFFPPISLAGFPTAVLLGGTSMSTTDPAPTLAPAPILTFPRTVAPAPMSTPSPILGCRSPTALPVPPSVTWWSMETLSPTTAVSPTTTPVAWSSRMPLPTVAAGWMSTAKTSATRDWSASASARRPCAHSTCATRCACTARNPL</sequence>
<accession>B7ZYN9</accession>
<evidence type="ECO:0000313" key="1">
    <source>
        <dbReference type="EMBL" id="ACL53038.1"/>
    </source>
</evidence>
<protein>
    <submittedName>
        <fullName evidence="1">Uncharacterized protein</fullName>
    </submittedName>
</protein>